<feature type="compositionally biased region" description="Low complexity" evidence="1">
    <location>
        <begin position="78"/>
        <end position="89"/>
    </location>
</feature>
<evidence type="ECO:0000256" key="1">
    <source>
        <dbReference type="SAM" id="MobiDB-lite"/>
    </source>
</evidence>
<sequence length="227" mass="24545">MEKEQEGVLGVRKSRTNTMKIRDKQSETWTVCPPSTHGLRRAVHVQTNKLVLNTALEHAALPIINRWLRRPSPRPSKGARGAQRASATAPAPPPPLRQHPPTEPPLPPSERRFLSATHRWRCPKSLLSEPGRFCYRWPFSSARRSELPNPGAVRPAPPRGWRSALPCPPPARNSPGPRAAAAARCAPCLSEPHAVWPLLAALAGSAAAPSRGSPGPCTPSPEARAPA</sequence>
<protein>
    <submittedName>
        <fullName evidence="2">Uncharacterized protein</fullName>
    </submittedName>
</protein>
<comment type="caution">
    <text evidence="2">The sequence shown here is derived from an EMBL/GenBank/DDBJ whole genome shotgun (WGS) entry which is preliminary data.</text>
</comment>
<dbReference type="EMBL" id="VBQZ03000005">
    <property type="protein sequence ID" value="MXQ80579.1"/>
    <property type="molecule type" value="Genomic_DNA"/>
</dbReference>
<feature type="compositionally biased region" description="Pro residues" evidence="1">
    <location>
        <begin position="90"/>
        <end position="108"/>
    </location>
</feature>
<evidence type="ECO:0000313" key="3">
    <source>
        <dbReference type="Proteomes" id="UP000322234"/>
    </source>
</evidence>
<proteinExistence type="predicted"/>
<accession>A0A6B0QS97</accession>
<organism evidence="2 3">
    <name type="scientific">Bos mutus</name>
    <name type="common">wild yak</name>
    <dbReference type="NCBI Taxonomy" id="72004"/>
    <lineage>
        <taxon>Eukaryota</taxon>
        <taxon>Metazoa</taxon>
        <taxon>Chordata</taxon>
        <taxon>Craniata</taxon>
        <taxon>Vertebrata</taxon>
        <taxon>Euteleostomi</taxon>
        <taxon>Mammalia</taxon>
        <taxon>Eutheria</taxon>
        <taxon>Laurasiatheria</taxon>
        <taxon>Artiodactyla</taxon>
        <taxon>Ruminantia</taxon>
        <taxon>Pecora</taxon>
        <taxon>Bovidae</taxon>
        <taxon>Bovinae</taxon>
        <taxon>Bos</taxon>
    </lineage>
</organism>
<keyword evidence="3" id="KW-1185">Reference proteome</keyword>
<feature type="compositionally biased region" description="Low complexity" evidence="1">
    <location>
        <begin position="205"/>
        <end position="215"/>
    </location>
</feature>
<feature type="region of interest" description="Disordered" evidence="1">
    <location>
        <begin position="69"/>
        <end position="110"/>
    </location>
</feature>
<name>A0A6B0QS97_9CETA</name>
<reference evidence="2" key="1">
    <citation type="submission" date="2019-10" db="EMBL/GenBank/DDBJ databases">
        <title>The sequence and de novo assembly of the wild yak genome.</title>
        <authorList>
            <person name="Liu Y."/>
        </authorList>
    </citation>
    <scope>NUCLEOTIDE SEQUENCE [LARGE SCALE GENOMIC DNA]</scope>
    <source>
        <strain evidence="2">WY2019</strain>
    </source>
</reference>
<gene>
    <name evidence="2" type="ORF">E5288_WYG008970</name>
</gene>
<dbReference type="Proteomes" id="UP000322234">
    <property type="component" value="Unassembled WGS sequence"/>
</dbReference>
<dbReference type="AlphaFoldDB" id="A0A6B0QS97"/>
<feature type="region of interest" description="Disordered" evidence="1">
    <location>
        <begin position="205"/>
        <end position="227"/>
    </location>
</feature>
<evidence type="ECO:0000313" key="2">
    <source>
        <dbReference type="EMBL" id="MXQ80579.1"/>
    </source>
</evidence>